<dbReference type="Proteomes" id="UP001208570">
    <property type="component" value="Unassembled WGS sequence"/>
</dbReference>
<proteinExistence type="predicted"/>
<keyword evidence="3" id="KW-1185">Reference proteome</keyword>
<dbReference type="SUPFAM" id="SSF53335">
    <property type="entry name" value="S-adenosyl-L-methionine-dependent methyltransferases"/>
    <property type="match status" value="1"/>
</dbReference>
<dbReference type="InterPro" id="IPR006342">
    <property type="entry name" value="FkbM_mtfrase"/>
</dbReference>
<dbReference type="InterPro" id="IPR053202">
    <property type="entry name" value="EGF_Rcpt_Signaling_Reg"/>
</dbReference>
<dbReference type="Pfam" id="PF05050">
    <property type="entry name" value="Methyltransf_21"/>
    <property type="match status" value="1"/>
</dbReference>
<dbReference type="Gene3D" id="3.40.50.150">
    <property type="entry name" value="Vaccinia Virus protein VP39"/>
    <property type="match status" value="1"/>
</dbReference>
<dbReference type="PANTHER" id="PTHR34009">
    <property type="entry name" value="PROTEIN STAR"/>
    <property type="match status" value="1"/>
</dbReference>
<sequence length="296" mass="34316">MIHDWLQLQYADRPSFHRRMDSRSSIEPGACHEVLDSTMDWWLPELKKTLSNASQDDPRLAKHICRRWLLPPFPERERQLIDPELEDYSQRGQSKIVDELLGQRTGGFYVESGALDGEQLSNSLFFEKSRQWRGVLIEANPLSFRYLLDKRRHAYAVNVCLSPTKRPVVMPFETANALGGLVDYMPDIHRRRIEHEQPNASATIDLQCFPIYSILMALDVSHVDFFSLDIEGAEVEVLYTIPFDRITVDVFSIEYMVNNDDNLSRKKLSQIKKLLVNQHGYRIVQITGEDVILQKP</sequence>
<dbReference type="GO" id="GO:0031902">
    <property type="term" value="C:late endosome membrane"/>
    <property type="evidence" value="ECO:0007669"/>
    <property type="project" value="TreeGrafter"/>
</dbReference>
<dbReference type="EMBL" id="JAODUP010000107">
    <property type="protein sequence ID" value="KAK2161951.1"/>
    <property type="molecule type" value="Genomic_DNA"/>
</dbReference>
<gene>
    <name evidence="2" type="ORF">LSH36_107g05100</name>
</gene>
<dbReference type="PANTHER" id="PTHR34009:SF2">
    <property type="entry name" value="PROTEIN STAR"/>
    <property type="match status" value="1"/>
</dbReference>
<dbReference type="InterPro" id="IPR029063">
    <property type="entry name" value="SAM-dependent_MTases_sf"/>
</dbReference>
<name>A0AAD9NBC9_9ANNE</name>
<dbReference type="GO" id="GO:0016197">
    <property type="term" value="P:endosomal transport"/>
    <property type="evidence" value="ECO:0007669"/>
    <property type="project" value="TreeGrafter"/>
</dbReference>
<dbReference type="GO" id="GO:0005886">
    <property type="term" value="C:plasma membrane"/>
    <property type="evidence" value="ECO:0007669"/>
    <property type="project" value="TreeGrafter"/>
</dbReference>
<dbReference type="GO" id="GO:0005794">
    <property type="term" value="C:Golgi apparatus"/>
    <property type="evidence" value="ECO:0007669"/>
    <property type="project" value="TreeGrafter"/>
</dbReference>
<feature type="domain" description="Methyltransferase FkbM" evidence="1">
    <location>
        <begin position="113"/>
        <end position="283"/>
    </location>
</feature>
<dbReference type="GO" id="GO:0006888">
    <property type="term" value="P:endoplasmic reticulum to Golgi vesicle-mediated transport"/>
    <property type="evidence" value="ECO:0007669"/>
    <property type="project" value="TreeGrafter"/>
</dbReference>
<protein>
    <recommendedName>
        <fullName evidence="1">Methyltransferase FkbM domain-containing protein</fullName>
    </recommendedName>
</protein>
<comment type="caution">
    <text evidence="2">The sequence shown here is derived from an EMBL/GenBank/DDBJ whole genome shotgun (WGS) entry which is preliminary data.</text>
</comment>
<accession>A0AAD9NBC9</accession>
<organism evidence="2 3">
    <name type="scientific">Paralvinella palmiformis</name>
    <dbReference type="NCBI Taxonomy" id="53620"/>
    <lineage>
        <taxon>Eukaryota</taxon>
        <taxon>Metazoa</taxon>
        <taxon>Spiralia</taxon>
        <taxon>Lophotrochozoa</taxon>
        <taxon>Annelida</taxon>
        <taxon>Polychaeta</taxon>
        <taxon>Sedentaria</taxon>
        <taxon>Canalipalpata</taxon>
        <taxon>Terebellida</taxon>
        <taxon>Terebelliformia</taxon>
        <taxon>Alvinellidae</taxon>
        <taxon>Paralvinella</taxon>
    </lineage>
</organism>
<dbReference type="AlphaFoldDB" id="A0AAD9NBC9"/>
<dbReference type="GO" id="GO:0005789">
    <property type="term" value="C:endoplasmic reticulum membrane"/>
    <property type="evidence" value="ECO:0007669"/>
    <property type="project" value="TreeGrafter"/>
</dbReference>
<evidence type="ECO:0000313" key="2">
    <source>
        <dbReference type="EMBL" id="KAK2161951.1"/>
    </source>
</evidence>
<evidence type="ECO:0000313" key="3">
    <source>
        <dbReference type="Proteomes" id="UP001208570"/>
    </source>
</evidence>
<reference evidence="2" key="1">
    <citation type="journal article" date="2023" name="Mol. Biol. Evol.">
        <title>Third-Generation Sequencing Reveals the Adaptive Role of the Epigenome in Three Deep-Sea Polychaetes.</title>
        <authorList>
            <person name="Perez M."/>
            <person name="Aroh O."/>
            <person name="Sun Y."/>
            <person name="Lan Y."/>
            <person name="Juniper S.K."/>
            <person name="Young C.R."/>
            <person name="Angers B."/>
            <person name="Qian P.Y."/>
        </authorList>
    </citation>
    <scope>NUCLEOTIDE SEQUENCE</scope>
    <source>
        <strain evidence="2">P08H-3</strain>
    </source>
</reference>
<evidence type="ECO:0000259" key="1">
    <source>
        <dbReference type="Pfam" id="PF05050"/>
    </source>
</evidence>